<dbReference type="RefSeq" id="WP_189334067.1">
    <property type="nucleotide sequence ID" value="NZ_AP023356.1"/>
</dbReference>
<keyword evidence="4 6" id="KW-1133">Transmembrane helix</keyword>
<dbReference type="PANTHER" id="PTHR23513:SF6">
    <property type="entry name" value="MAJOR FACILITATOR SUPERFAMILY ASSOCIATED DOMAIN-CONTAINING PROTEIN"/>
    <property type="match status" value="1"/>
</dbReference>
<accession>A0ABM7LJX0</accession>
<dbReference type="PANTHER" id="PTHR23513">
    <property type="entry name" value="INTEGRAL MEMBRANE EFFLUX PROTEIN-RELATED"/>
    <property type="match status" value="1"/>
</dbReference>
<keyword evidence="5 6" id="KW-0472">Membrane</keyword>
<gene>
    <name evidence="7" type="ORF">Aiant_01950</name>
</gene>
<proteinExistence type="predicted"/>
<feature type="transmembrane region" description="Helical" evidence="6">
    <location>
        <begin position="7"/>
        <end position="31"/>
    </location>
</feature>
<comment type="subcellular location">
    <subcellularLocation>
        <location evidence="1">Cell membrane</location>
        <topology evidence="1">Multi-pass membrane protein</topology>
    </subcellularLocation>
</comment>
<keyword evidence="8" id="KW-1185">Reference proteome</keyword>
<name>A0ABM7LJX0_9ACTN</name>
<evidence type="ECO:0000256" key="1">
    <source>
        <dbReference type="ARBA" id="ARBA00004651"/>
    </source>
</evidence>
<dbReference type="Gene3D" id="1.20.1250.20">
    <property type="entry name" value="MFS general substrate transporter like domains"/>
    <property type="match status" value="1"/>
</dbReference>
<evidence type="ECO:0000256" key="3">
    <source>
        <dbReference type="ARBA" id="ARBA00022692"/>
    </source>
</evidence>
<dbReference type="InterPro" id="IPR036259">
    <property type="entry name" value="MFS_trans_sf"/>
</dbReference>
<sequence length="94" mass="9339">MSRDFTRYLVAAIAAKGGVNLAKVAVPLVAITSLGAGPGQAGALAAAGTAPFLLFGLPAGAWLDRVARRPVMVAADLVRFVLLASVPVAGAGAR</sequence>
<keyword evidence="2" id="KW-1003">Cell membrane</keyword>
<dbReference type="Proteomes" id="UP000676967">
    <property type="component" value="Chromosome"/>
</dbReference>
<keyword evidence="3 6" id="KW-0812">Transmembrane</keyword>
<reference evidence="7 8" key="1">
    <citation type="submission" date="2020-08" db="EMBL/GenBank/DDBJ databases">
        <title>Whole genome shotgun sequence of Actinoplanes ianthinogenes NBRC 13996.</title>
        <authorList>
            <person name="Komaki H."/>
            <person name="Tamura T."/>
        </authorList>
    </citation>
    <scope>NUCLEOTIDE SEQUENCE [LARGE SCALE GENOMIC DNA]</scope>
    <source>
        <strain evidence="7 8">NBRC 13996</strain>
    </source>
</reference>
<dbReference type="SUPFAM" id="SSF103473">
    <property type="entry name" value="MFS general substrate transporter"/>
    <property type="match status" value="1"/>
</dbReference>
<dbReference type="EMBL" id="AP023356">
    <property type="protein sequence ID" value="BCJ39538.1"/>
    <property type="molecule type" value="Genomic_DNA"/>
</dbReference>
<evidence type="ECO:0000256" key="6">
    <source>
        <dbReference type="SAM" id="Phobius"/>
    </source>
</evidence>
<feature type="transmembrane region" description="Helical" evidence="6">
    <location>
        <begin position="43"/>
        <end position="63"/>
    </location>
</feature>
<evidence type="ECO:0000256" key="2">
    <source>
        <dbReference type="ARBA" id="ARBA00022475"/>
    </source>
</evidence>
<evidence type="ECO:0000313" key="7">
    <source>
        <dbReference type="EMBL" id="BCJ39538.1"/>
    </source>
</evidence>
<evidence type="ECO:0000256" key="4">
    <source>
        <dbReference type="ARBA" id="ARBA00022989"/>
    </source>
</evidence>
<organism evidence="7 8">
    <name type="scientific">Actinoplanes ianthinogenes</name>
    <dbReference type="NCBI Taxonomy" id="122358"/>
    <lineage>
        <taxon>Bacteria</taxon>
        <taxon>Bacillati</taxon>
        <taxon>Actinomycetota</taxon>
        <taxon>Actinomycetes</taxon>
        <taxon>Micromonosporales</taxon>
        <taxon>Micromonosporaceae</taxon>
        <taxon>Actinoplanes</taxon>
    </lineage>
</organism>
<evidence type="ECO:0008006" key="9">
    <source>
        <dbReference type="Google" id="ProtNLM"/>
    </source>
</evidence>
<evidence type="ECO:0000313" key="8">
    <source>
        <dbReference type="Proteomes" id="UP000676967"/>
    </source>
</evidence>
<evidence type="ECO:0000256" key="5">
    <source>
        <dbReference type="ARBA" id="ARBA00023136"/>
    </source>
</evidence>
<protein>
    <recommendedName>
        <fullName evidence="9">MFS transporter</fullName>
    </recommendedName>
</protein>